<protein>
    <submittedName>
        <fullName evidence="3">Vacuolar H+-ATPase V0 sector, subunit d</fullName>
    </submittedName>
</protein>
<keyword evidence="1" id="KW-0813">Transport</keyword>
<dbReference type="Pfam" id="PF01992">
    <property type="entry name" value="vATP-synt_AC39"/>
    <property type="match status" value="1"/>
</dbReference>
<organism evidence="3 4">
    <name type="scientific">Pseudoloma neurophilia</name>
    <dbReference type="NCBI Taxonomy" id="146866"/>
    <lineage>
        <taxon>Eukaryota</taxon>
        <taxon>Fungi</taxon>
        <taxon>Fungi incertae sedis</taxon>
        <taxon>Microsporidia</taxon>
        <taxon>Pseudoloma</taxon>
    </lineage>
</organism>
<dbReference type="SUPFAM" id="SSF103486">
    <property type="entry name" value="V-type ATP synthase subunit C"/>
    <property type="match status" value="1"/>
</dbReference>
<dbReference type="InterPro" id="IPR016727">
    <property type="entry name" value="ATPase_V0-cplx_dsu"/>
</dbReference>
<evidence type="ECO:0000313" key="3">
    <source>
        <dbReference type="EMBL" id="KRH93632.1"/>
    </source>
</evidence>
<dbReference type="OrthoDB" id="10250083at2759"/>
<proteinExistence type="predicted"/>
<dbReference type="PANTHER" id="PTHR11028">
    <property type="entry name" value="VACUOLAR ATP SYNTHASE SUBUNIT AC39"/>
    <property type="match status" value="1"/>
</dbReference>
<dbReference type="Gene3D" id="1.10.132.50">
    <property type="entry name" value="ATP synthase (C/AC39) subunit, domain 3"/>
    <property type="match status" value="1"/>
</dbReference>
<dbReference type="GO" id="GO:0046961">
    <property type="term" value="F:proton-transporting ATPase activity, rotational mechanism"/>
    <property type="evidence" value="ECO:0007669"/>
    <property type="project" value="InterPro"/>
</dbReference>
<comment type="caution">
    <text evidence="3">The sequence shown here is derived from an EMBL/GenBank/DDBJ whole genome shotgun (WGS) entry which is preliminary data.</text>
</comment>
<sequence length="344" mass="40644">MQLEYLDNDKYGFMLSQIHTSSKLLLTKSMYKSLLQSDSIEDIVIKLQSTGYSSYLKDTKITDKKDLIKALDQGLKKEFMIFYEKSDCCLKALLTFFLRTHQIESFIYRISNPEEVDEELGFFVELLSLKFAKSFKEIYSFIIKDTFLKKYFKNIIVEDEIEQNNMQIIKRKLLKYHLEDFYNSFQNDGLFLQKESEYNDIKSESLQYMDTVLKTIGSLSIIEIVLNTIHTKITPFKRMELFPTVNDLKPSIRQLLSNCTSIDDLRNIIQKTSYSSVLKHKDLLTGLHIYFLEVLYRSFTTFNDLTCVFCYFQLKEQEIKNISWVIEFMGNEEHNAMENIHTVD</sequence>
<evidence type="ECO:0000313" key="4">
    <source>
        <dbReference type="Proteomes" id="UP000051530"/>
    </source>
</evidence>
<dbReference type="VEuPathDB" id="MicrosporidiaDB:M153_7060003767"/>
<name>A0A0R0M468_9MICR</name>
<evidence type="ECO:0000256" key="2">
    <source>
        <dbReference type="ARBA" id="ARBA00023065"/>
    </source>
</evidence>
<dbReference type="InterPro" id="IPR002843">
    <property type="entry name" value="ATPase_V0-cplx_csu/dsu"/>
</dbReference>
<gene>
    <name evidence="3" type="ORF">M153_7060003767</name>
</gene>
<accession>A0A0R0M468</accession>
<evidence type="ECO:0000256" key="1">
    <source>
        <dbReference type="ARBA" id="ARBA00022448"/>
    </source>
</evidence>
<keyword evidence="2" id="KW-0406">Ion transport</keyword>
<dbReference type="Proteomes" id="UP000051530">
    <property type="component" value="Unassembled WGS sequence"/>
</dbReference>
<dbReference type="GO" id="GO:0033179">
    <property type="term" value="C:proton-transporting V-type ATPase, V0 domain"/>
    <property type="evidence" value="ECO:0007669"/>
    <property type="project" value="InterPro"/>
</dbReference>
<dbReference type="AlphaFoldDB" id="A0A0R0M468"/>
<dbReference type="EMBL" id="LGUB01000270">
    <property type="protein sequence ID" value="KRH93632.1"/>
    <property type="molecule type" value="Genomic_DNA"/>
</dbReference>
<dbReference type="InterPro" id="IPR044911">
    <property type="entry name" value="V-type_ATPase_csu/dsu_dom_3"/>
</dbReference>
<dbReference type="InterPro" id="IPR036079">
    <property type="entry name" value="ATPase_csu/dsu_sf"/>
</dbReference>
<keyword evidence="4" id="KW-1185">Reference proteome</keyword>
<reference evidence="3 4" key="1">
    <citation type="submission" date="2015-07" db="EMBL/GenBank/DDBJ databases">
        <title>The genome of Pseudoloma neurophilia, a relevant intracellular parasite of the zebrafish.</title>
        <authorList>
            <person name="Ndikumana S."/>
            <person name="Pelin A."/>
            <person name="Sanders J."/>
            <person name="Corradi N."/>
        </authorList>
    </citation>
    <scope>NUCLEOTIDE SEQUENCE [LARGE SCALE GENOMIC DNA]</scope>
    <source>
        <strain evidence="3 4">MK1</strain>
    </source>
</reference>